<reference evidence="4 5" key="1">
    <citation type="submission" date="2024-06" db="EMBL/GenBank/DDBJ databases">
        <title>The Natural Products Discovery Center: Release of the First 8490 Sequenced Strains for Exploring Actinobacteria Biosynthetic Diversity.</title>
        <authorList>
            <person name="Kalkreuter E."/>
            <person name="Kautsar S.A."/>
            <person name="Yang D."/>
            <person name="Bader C.D."/>
            <person name="Teijaro C.N."/>
            <person name="Fluegel L."/>
            <person name="Davis C.M."/>
            <person name="Simpson J.R."/>
            <person name="Lauterbach L."/>
            <person name="Steele A.D."/>
            <person name="Gui C."/>
            <person name="Meng S."/>
            <person name="Li G."/>
            <person name="Viehrig K."/>
            <person name="Ye F."/>
            <person name="Su P."/>
            <person name="Kiefer A.F."/>
            <person name="Nichols A."/>
            <person name="Cepeda A.J."/>
            <person name="Yan W."/>
            <person name="Fan B."/>
            <person name="Jiang Y."/>
            <person name="Adhikari A."/>
            <person name="Zheng C.-J."/>
            <person name="Schuster L."/>
            <person name="Cowan T.M."/>
            <person name="Smanski M.J."/>
            <person name="Chevrette M.G."/>
            <person name="De Carvalho L.P.S."/>
            <person name="Shen B."/>
        </authorList>
    </citation>
    <scope>NUCLEOTIDE SEQUENCE [LARGE SCALE GENOMIC DNA]</scope>
    <source>
        <strain evidence="4 5">NPDC000634</strain>
    </source>
</reference>
<evidence type="ECO:0000313" key="4">
    <source>
        <dbReference type="EMBL" id="MER6977537.1"/>
    </source>
</evidence>
<feature type="coiled-coil region" evidence="1">
    <location>
        <begin position="76"/>
        <end position="103"/>
    </location>
</feature>
<dbReference type="PANTHER" id="PTHR34293:SF1">
    <property type="entry name" value="HTH-TYPE TRANSCRIPTIONAL REGULATOR TRMBL2"/>
    <property type="match status" value="1"/>
</dbReference>
<evidence type="ECO:0000313" key="5">
    <source>
        <dbReference type="Proteomes" id="UP001458415"/>
    </source>
</evidence>
<name>A0ABV1W021_9ACTN</name>
<dbReference type="SUPFAM" id="SSF46785">
    <property type="entry name" value="Winged helix' DNA-binding domain"/>
    <property type="match status" value="1"/>
</dbReference>
<comment type="caution">
    <text evidence="4">The sequence shown here is derived from an EMBL/GenBank/DDBJ whole genome shotgun (WGS) entry which is preliminary data.</text>
</comment>
<proteinExistence type="predicted"/>
<dbReference type="InterPro" id="IPR051797">
    <property type="entry name" value="TrmB-like"/>
</dbReference>
<evidence type="ECO:0000259" key="3">
    <source>
        <dbReference type="SMART" id="SM00421"/>
    </source>
</evidence>
<accession>A0ABV1W021</accession>
<dbReference type="InterPro" id="IPR000792">
    <property type="entry name" value="Tscrpt_reg_LuxR_C"/>
</dbReference>
<evidence type="ECO:0000256" key="2">
    <source>
        <dbReference type="SAM" id="MobiDB-lite"/>
    </source>
</evidence>
<feature type="compositionally biased region" description="Low complexity" evidence="2">
    <location>
        <begin position="248"/>
        <end position="269"/>
    </location>
</feature>
<dbReference type="Pfam" id="PF01978">
    <property type="entry name" value="TrmB"/>
    <property type="match status" value="1"/>
</dbReference>
<dbReference type="SUPFAM" id="SSF46894">
    <property type="entry name" value="C-terminal effector domain of the bipartite response regulators"/>
    <property type="match status" value="1"/>
</dbReference>
<protein>
    <submittedName>
        <fullName evidence="4">Helix-turn-helix domain-containing protein</fullName>
    </submittedName>
</protein>
<dbReference type="EMBL" id="JBEPCU010000134">
    <property type="protein sequence ID" value="MER6977537.1"/>
    <property type="molecule type" value="Genomic_DNA"/>
</dbReference>
<feature type="region of interest" description="Disordered" evidence="2">
    <location>
        <begin position="214"/>
        <end position="269"/>
    </location>
</feature>
<dbReference type="InterPro" id="IPR002831">
    <property type="entry name" value="Tscrpt_reg_TrmB_N"/>
</dbReference>
<gene>
    <name evidence="4" type="ORF">ABT317_11080</name>
</gene>
<feature type="compositionally biased region" description="Low complexity" evidence="2">
    <location>
        <begin position="214"/>
        <end position="241"/>
    </location>
</feature>
<keyword evidence="1" id="KW-0175">Coiled coil</keyword>
<feature type="domain" description="HTH luxR-type" evidence="3">
    <location>
        <begin position="310"/>
        <end position="367"/>
    </location>
</feature>
<dbReference type="InterPro" id="IPR016032">
    <property type="entry name" value="Sig_transdc_resp-reg_C-effctor"/>
</dbReference>
<sequence length="373" mass="39507">MFETAGLDSVEVRAYRSLVRMSEATPSQLARSLGLSGRDAAVLLDTLEAKGLVSRAEGSAHRFRASPPDLALGPVLLSRQQELQAAQSVIEKLTEEYRSEARRRGSGETVETVTGAQAMARTFEQLQRGARDEILALCKPPNVAVPSRGNDTELEVLASGVRYRVVYERSTLEVPPEVYRIREFVGRGEQARVSAEVPVKMVVADRELAMLVSPSAPASSVDSPPADPSAGPSAQPSAVPSAEPPGGPWAAPSAGPSAGSSADPSAGPSAVLVRPGALLDALVAFFESLWNGASPLVLTEDGLAGETECDRTPPPEDLLLLSLLLTGLTDAAVAGQLGTSLRTVQRRIRDLIEFAGVQTRMQLAWEAARRGWL</sequence>
<evidence type="ECO:0000256" key="1">
    <source>
        <dbReference type="SAM" id="Coils"/>
    </source>
</evidence>
<dbReference type="Proteomes" id="UP001458415">
    <property type="component" value="Unassembled WGS sequence"/>
</dbReference>
<dbReference type="InterPro" id="IPR036388">
    <property type="entry name" value="WH-like_DNA-bd_sf"/>
</dbReference>
<keyword evidence="5" id="KW-1185">Reference proteome</keyword>
<organism evidence="4 5">
    <name type="scientific">Streptomyces carpinensis</name>
    <dbReference type="NCBI Taxonomy" id="66369"/>
    <lineage>
        <taxon>Bacteria</taxon>
        <taxon>Bacillati</taxon>
        <taxon>Actinomycetota</taxon>
        <taxon>Actinomycetes</taxon>
        <taxon>Kitasatosporales</taxon>
        <taxon>Streptomycetaceae</taxon>
        <taxon>Streptomyces</taxon>
    </lineage>
</organism>
<dbReference type="Gene3D" id="1.10.10.10">
    <property type="entry name" value="Winged helix-like DNA-binding domain superfamily/Winged helix DNA-binding domain"/>
    <property type="match status" value="2"/>
</dbReference>
<dbReference type="InterPro" id="IPR036390">
    <property type="entry name" value="WH_DNA-bd_sf"/>
</dbReference>
<dbReference type="PANTHER" id="PTHR34293">
    <property type="entry name" value="HTH-TYPE TRANSCRIPTIONAL REGULATOR TRMBL2"/>
    <property type="match status" value="1"/>
</dbReference>
<dbReference type="SMART" id="SM00421">
    <property type="entry name" value="HTH_LUXR"/>
    <property type="match status" value="1"/>
</dbReference>